<comment type="caution">
    <text evidence="1">The sequence shown here is derived from an EMBL/GenBank/DDBJ whole genome shotgun (WGS) entry which is preliminary data.</text>
</comment>
<name>A0A9N7UBV7_PLEPL</name>
<dbReference type="Proteomes" id="UP001153269">
    <property type="component" value="Unassembled WGS sequence"/>
</dbReference>
<accession>A0A9N7UBV7</accession>
<evidence type="ECO:0000313" key="2">
    <source>
        <dbReference type="Proteomes" id="UP001153269"/>
    </source>
</evidence>
<evidence type="ECO:0000313" key="1">
    <source>
        <dbReference type="EMBL" id="CAB1428843.1"/>
    </source>
</evidence>
<organism evidence="1 2">
    <name type="scientific">Pleuronectes platessa</name>
    <name type="common">European plaice</name>
    <dbReference type="NCBI Taxonomy" id="8262"/>
    <lineage>
        <taxon>Eukaryota</taxon>
        <taxon>Metazoa</taxon>
        <taxon>Chordata</taxon>
        <taxon>Craniata</taxon>
        <taxon>Vertebrata</taxon>
        <taxon>Euteleostomi</taxon>
        <taxon>Actinopterygii</taxon>
        <taxon>Neopterygii</taxon>
        <taxon>Teleostei</taxon>
        <taxon>Neoteleostei</taxon>
        <taxon>Acanthomorphata</taxon>
        <taxon>Carangaria</taxon>
        <taxon>Pleuronectiformes</taxon>
        <taxon>Pleuronectoidei</taxon>
        <taxon>Pleuronectidae</taxon>
        <taxon>Pleuronectes</taxon>
    </lineage>
</organism>
<reference evidence="1" key="1">
    <citation type="submission" date="2020-03" db="EMBL/GenBank/DDBJ databases">
        <authorList>
            <person name="Weist P."/>
        </authorList>
    </citation>
    <scope>NUCLEOTIDE SEQUENCE</scope>
</reference>
<gene>
    <name evidence="1" type="ORF">PLEPLA_LOCUS16818</name>
</gene>
<sequence length="121" mass="13428">MALRSLTPDLCQTREPIGPKVKRLLQHKAAALQFLPRSRSAASMFNILHLAALSVLAGTAATLDFTGSAQLDITSCPITYYGQKYSKIYVGFSSSTVSVCFNRPYLTWNEERLLPDVWRSS</sequence>
<dbReference type="AlphaFoldDB" id="A0A9N7UBV7"/>
<dbReference type="EMBL" id="CADEAL010001092">
    <property type="protein sequence ID" value="CAB1428843.1"/>
    <property type="molecule type" value="Genomic_DNA"/>
</dbReference>
<keyword evidence="2" id="KW-1185">Reference proteome</keyword>
<protein>
    <submittedName>
        <fullName evidence="1">Uncharacterized protein</fullName>
    </submittedName>
</protein>
<proteinExistence type="predicted"/>